<protein>
    <submittedName>
        <fullName evidence="3">GLOBIN domain-containing protein</fullName>
    </submittedName>
</protein>
<evidence type="ECO:0000313" key="2">
    <source>
        <dbReference type="Proteomes" id="UP000050761"/>
    </source>
</evidence>
<keyword evidence="2" id="KW-1185">Reference proteome</keyword>
<dbReference type="Proteomes" id="UP000050761">
    <property type="component" value="Unassembled WGS sequence"/>
</dbReference>
<dbReference type="EMBL" id="UZAH01026296">
    <property type="protein sequence ID" value="VDO78458.1"/>
    <property type="molecule type" value="Genomic_DNA"/>
</dbReference>
<dbReference type="OrthoDB" id="5875632at2759"/>
<proteinExistence type="predicted"/>
<dbReference type="WBParaSite" id="HPBE_0000893701-mRNA-1">
    <property type="protein sequence ID" value="HPBE_0000893701-mRNA-1"/>
    <property type="gene ID" value="HPBE_0000893701"/>
</dbReference>
<organism evidence="2 3">
    <name type="scientific">Heligmosomoides polygyrus</name>
    <name type="common">Parasitic roundworm</name>
    <dbReference type="NCBI Taxonomy" id="6339"/>
    <lineage>
        <taxon>Eukaryota</taxon>
        <taxon>Metazoa</taxon>
        <taxon>Ecdysozoa</taxon>
        <taxon>Nematoda</taxon>
        <taxon>Chromadorea</taxon>
        <taxon>Rhabditida</taxon>
        <taxon>Rhabditina</taxon>
        <taxon>Rhabditomorpha</taxon>
        <taxon>Strongyloidea</taxon>
        <taxon>Heligmosomidae</taxon>
        <taxon>Heligmosomoides</taxon>
    </lineage>
</organism>
<reference evidence="3" key="2">
    <citation type="submission" date="2019-09" db="UniProtKB">
        <authorList>
            <consortium name="WormBaseParasite"/>
        </authorList>
    </citation>
    <scope>IDENTIFICATION</scope>
</reference>
<sequence length="117" mass="13519">MDERLPTDFSELLQLVQFCSDKKAICVSDRKKEVLSILHLLFNCVVAAKDVKLSELFQFHNKNCNGAPLDRDEMLFVFRAMIGWAQASSCNMDNKKINEWCDTYSQIANYVRDHPNV</sequence>
<reference evidence="1 2" key="1">
    <citation type="submission" date="2018-11" db="EMBL/GenBank/DDBJ databases">
        <authorList>
            <consortium name="Pathogen Informatics"/>
        </authorList>
    </citation>
    <scope>NUCLEOTIDE SEQUENCE [LARGE SCALE GENOMIC DNA]</scope>
</reference>
<name>A0A183FN87_HELPZ</name>
<evidence type="ECO:0000313" key="1">
    <source>
        <dbReference type="EMBL" id="VDO78458.1"/>
    </source>
</evidence>
<dbReference type="AlphaFoldDB" id="A0A183FN87"/>
<evidence type="ECO:0000313" key="3">
    <source>
        <dbReference type="WBParaSite" id="HPBE_0000893701-mRNA-1"/>
    </source>
</evidence>
<accession>A0A3P8BPN4</accession>
<gene>
    <name evidence="1" type="ORF">HPBE_LOCUS8938</name>
</gene>
<accession>A0A183FN87</accession>